<name>A0A846MBD5_9BACL</name>
<feature type="compositionally biased region" description="Polar residues" evidence="1">
    <location>
        <begin position="1"/>
        <end position="13"/>
    </location>
</feature>
<evidence type="ECO:0000256" key="1">
    <source>
        <dbReference type="SAM" id="MobiDB-lite"/>
    </source>
</evidence>
<dbReference type="AlphaFoldDB" id="A0A846MBD5"/>
<reference evidence="2 3" key="1">
    <citation type="submission" date="2020-03" db="EMBL/GenBank/DDBJ databases">
        <title>Genomic Encyclopedia of Archaeal and Bacterial Type Strains, Phase II (KMG-II): from individual species to whole genera.</title>
        <authorList>
            <person name="Goeker M."/>
        </authorList>
    </citation>
    <scope>NUCLEOTIDE SEQUENCE [LARGE SCALE GENOMIC DNA]</scope>
    <source>
        <strain evidence="2 3">DSM 4749</strain>
    </source>
</reference>
<proteinExistence type="predicted"/>
<evidence type="ECO:0000313" key="3">
    <source>
        <dbReference type="Proteomes" id="UP000532769"/>
    </source>
</evidence>
<gene>
    <name evidence="2" type="ORF">BDD39_000392</name>
</gene>
<sequence length="92" mass="10676">MEKSSTAKLSLNPPTAARVPRRALSPPRRRFDKELDWKAEYALEDIIFNAWKRHSGNVKEIQRLLLKECCQREAELPVFINQSVLKSNLLSQ</sequence>
<evidence type="ECO:0000313" key="2">
    <source>
        <dbReference type="EMBL" id="NIK13882.1"/>
    </source>
</evidence>
<dbReference type="Proteomes" id="UP000532769">
    <property type="component" value="Unassembled WGS sequence"/>
</dbReference>
<dbReference type="EMBL" id="JAASRS010000001">
    <property type="protein sequence ID" value="NIK13882.1"/>
    <property type="molecule type" value="Genomic_DNA"/>
</dbReference>
<protein>
    <submittedName>
        <fullName evidence="2">Uncharacterized protein</fullName>
    </submittedName>
</protein>
<keyword evidence="3" id="KW-1185">Reference proteome</keyword>
<feature type="region of interest" description="Disordered" evidence="1">
    <location>
        <begin position="1"/>
        <end position="25"/>
    </location>
</feature>
<comment type="caution">
    <text evidence="2">The sequence shown here is derived from an EMBL/GenBank/DDBJ whole genome shotgun (WGS) entry which is preliminary data.</text>
</comment>
<accession>A0A846MBD5</accession>
<organism evidence="2 3">
    <name type="scientific">Saccharococcus thermophilus</name>
    <dbReference type="NCBI Taxonomy" id="29396"/>
    <lineage>
        <taxon>Bacteria</taxon>
        <taxon>Bacillati</taxon>
        <taxon>Bacillota</taxon>
        <taxon>Bacilli</taxon>
        <taxon>Bacillales</taxon>
        <taxon>Anoxybacillaceae</taxon>
        <taxon>Saccharococcus</taxon>
    </lineage>
</organism>